<geneLocation type="plasmid" evidence="1 2">
    <name>unnamed2</name>
</geneLocation>
<evidence type="ECO:0000313" key="1">
    <source>
        <dbReference type="EMBL" id="XBS22675.1"/>
    </source>
</evidence>
<protein>
    <submittedName>
        <fullName evidence="1">Uncharacterized protein</fullName>
    </submittedName>
</protein>
<gene>
    <name evidence="1" type="ORF">Q9L42_020390</name>
</gene>
<dbReference type="KEGG" id="mech:Q9L42_020390"/>
<dbReference type="RefSeq" id="WP_349432794.1">
    <property type="nucleotide sequence ID" value="NZ_CP157744.1"/>
</dbReference>
<reference evidence="1 2" key="1">
    <citation type="journal article" date="2024" name="Microbiology">
        <title>Methylomarinum rosea sp. nov., a novel halophilic methanotrophic bacterium from the hypersaline Lake Elton.</title>
        <authorList>
            <person name="Suleimanov R.Z."/>
            <person name="Oshkin I.Y."/>
            <person name="Danilova O.V."/>
            <person name="Suzina N.E."/>
            <person name="Dedysh S.N."/>
        </authorList>
    </citation>
    <scope>NUCLEOTIDE SEQUENCE [LARGE SCALE GENOMIC DNA]</scope>
    <source>
        <strain evidence="1 2">Ch1-1</strain>
        <plasmid evidence="2">unnamed2</plasmid>
    </source>
</reference>
<organism evidence="1 2">
    <name type="scientific">Methylomarinum roseum</name>
    <dbReference type="NCBI Taxonomy" id="3067653"/>
    <lineage>
        <taxon>Bacteria</taxon>
        <taxon>Pseudomonadati</taxon>
        <taxon>Pseudomonadota</taxon>
        <taxon>Gammaproteobacteria</taxon>
        <taxon>Methylococcales</taxon>
        <taxon>Methylococcaceae</taxon>
        <taxon>Methylomarinum</taxon>
    </lineage>
</organism>
<evidence type="ECO:0000313" key="2">
    <source>
        <dbReference type="Proteomes" id="UP001225378"/>
    </source>
</evidence>
<dbReference type="EMBL" id="CP157744">
    <property type="protein sequence ID" value="XBS22675.1"/>
    <property type="molecule type" value="Genomic_DNA"/>
</dbReference>
<name>A0AAU7P004_9GAMM</name>
<keyword evidence="2" id="KW-1185">Reference proteome</keyword>
<proteinExistence type="predicted"/>
<keyword evidence="1" id="KW-0614">Plasmid</keyword>
<accession>A0AAU7P004</accession>
<dbReference type="Proteomes" id="UP001225378">
    <property type="component" value="Plasmid unnamed2"/>
</dbReference>
<sequence length="77" mass="8736">MSLIFWIYLEEEKTELGTGKRVLFFKVGFVATKPILPGIDCPLTAGPLTFRDLMPMTAMGRDLMASLFEMNHCQRPL</sequence>
<dbReference type="AlphaFoldDB" id="A0AAU7P004"/>